<proteinExistence type="predicted"/>
<dbReference type="PANTHER" id="PTHR45708">
    <property type="entry name" value="ENDOCHITINASE"/>
    <property type="match status" value="1"/>
</dbReference>
<feature type="signal peptide" evidence="6">
    <location>
        <begin position="1"/>
        <end position="25"/>
    </location>
</feature>
<feature type="domain" description="GH18" evidence="7">
    <location>
        <begin position="315"/>
        <end position="589"/>
    </location>
</feature>
<evidence type="ECO:0000256" key="2">
    <source>
        <dbReference type="ARBA" id="ARBA00022801"/>
    </source>
</evidence>
<sequence>MAFRSANSLEFLALLVVTLVVGSNAGDISIYWGQNGNEGTLAETCATGNYEYVNIAFLWTFGNGRTPKMDLAGHCDPYSNGCTDLSTNITYCQAQGIKVMLSIGGGIGSYSIASKQDAQDVATYLWDNFLGGKSTGIRPLGNASLDGIDFDIEAGGSQHWDDLARYLSAYSTHDKKVYLTAAPQCPYPDAWLGGALQTGLFDFVWVQFYNNPPCQYSANISNLEDGWKQWTSDIPVSKIFLGLPAASTAAGSGFIPVTDLTSKVLPAIKGSPNYGGVMLWSKYYDDQTGYSAAIKNDNLLKEDSTEWPPVGTNAGGISIYWGQNGGEGTLAETCSTGNYDYVNLAFLATFGNGQTPMINLAGHCDPYSNGCTNLTTDIKSCQAKGIKVMLTIGGASGSYYLASAADAKQVATYLWNNFLGGKSSTRPLGEAVLDGIDFDIEGGTTEHWDDLAKYLSGYSSQGKKVYLTAAPQCPFPDAYIGTALKTGLFDYVWVQFYNNAPCQYSGGMTNLEDSWKQWTTEIPATKIFLGLPASPTAAGSGYIAVGDLTSQVLPAIKGSAKYGGVMLWDKYHDDQTGYSSSIKSHDTERKDKTIDKPEQPTKTYKSILLLLKEDPTECPARCLFLNLLVGINGGGISIYWGQNGGEGTLAETCSTGNYDYVNLAFLATFGNGQTPIINLAGHCDPYSNGCTNLTTDIKSCQAKGIKVMLTIGGASGSYYLTSAADAKQVATYLWNNFLGGSSSTRPLGEAVLDGIDFDIEGGTTEHWDDLAKYLSGYSSQGKKVYLTAAPQCPFPDAYIGTALKTGLFDYVWVQFYNNPPCQYSGGMTSLEDSWKQWTSEIPATKIFLGLPAAPSAAGSGYIAVGDLTSKVLPAIKGSAKYGGVMLWDKYYDDQTGYSSSIKSHETARKDKTIDKRELYRQKLTNDLINHSILLLLKEDSTECPARFLFPNLLDNWKNSSTHLKMAYRLALFSSLVLLLAVGTNAGGISIYWGQNGGEGTLAETCSTGNYDYVNLAFLATFGNGQTPMINLAGHCDPYSNGCTNLSTDIKSCQAKGIKVMLTIGGASGSYYLSSAADAKQVATYLWNNFLGGTSSTRPLGEAVLDGIDFDIEGGTTEHWDDLARYLSEYSSQGKKVYLTAAPQCPFPDAYIGTALKTGLFDYVWVQFYNNPPCQYSGSMTSLEDSWKQWTSEIPATKIFLGLPASPTAAGSGYIAVGDLTSQVLPAIKGSAKYGGVMLWDKYHDNQTGYSSSIKSHV</sequence>
<dbReference type="InterPro" id="IPR001579">
    <property type="entry name" value="Glyco_hydro_18_chit_AS"/>
</dbReference>
<dbReference type="InterPro" id="IPR050542">
    <property type="entry name" value="Glycosyl_Hydrlase18_Chitinase"/>
</dbReference>
<reference evidence="8" key="1">
    <citation type="journal article" date="2022" name="Int. J. Mol. Sci.">
        <title>Draft Genome of Tanacetum Coccineum: Genomic Comparison of Closely Related Tanacetum-Family Plants.</title>
        <authorList>
            <person name="Yamashiro T."/>
            <person name="Shiraishi A."/>
            <person name="Nakayama K."/>
            <person name="Satake H."/>
        </authorList>
    </citation>
    <scope>NUCLEOTIDE SEQUENCE</scope>
</reference>
<dbReference type="Proteomes" id="UP001151760">
    <property type="component" value="Unassembled WGS sequence"/>
</dbReference>
<reference evidence="8" key="2">
    <citation type="submission" date="2022-01" db="EMBL/GenBank/DDBJ databases">
        <authorList>
            <person name="Yamashiro T."/>
            <person name="Shiraishi A."/>
            <person name="Satake H."/>
            <person name="Nakayama K."/>
        </authorList>
    </citation>
    <scope>NUCLEOTIDE SEQUENCE</scope>
</reference>
<dbReference type="Pfam" id="PF00704">
    <property type="entry name" value="Glyco_hydro_18"/>
    <property type="match status" value="4"/>
</dbReference>
<feature type="region of interest" description="Disordered" evidence="5">
    <location>
        <begin position="578"/>
        <end position="597"/>
    </location>
</feature>
<evidence type="ECO:0000259" key="7">
    <source>
        <dbReference type="PROSITE" id="PS51910"/>
    </source>
</evidence>
<evidence type="ECO:0000256" key="3">
    <source>
        <dbReference type="ARBA" id="ARBA00023295"/>
    </source>
</evidence>
<feature type="domain" description="GH18" evidence="7">
    <location>
        <begin position="986"/>
        <end position="1257"/>
    </location>
</feature>
<name>A0ABQ5EV15_9ASTR</name>
<dbReference type="PROSITE" id="PS01095">
    <property type="entry name" value="GH18_1"/>
    <property type="match status" value="4"/>
</dbReference>
<keyword evidence="9" id="KW-1185">Reference proteome</keyword>
<organism evidence="8 9">
    <name type="scientific">Tanacetum coccineum</name>
    <dbReference type="NCBI Taxonomy" id="301880"/>
    <lineage>
        <taxon>Eukaryota</taxon>
        <taxon>Viridiplantae</taxon>
        <taxon>Streptophyta</taxon>
        <taxon>Embryophyta</taxon>
        <taxon>Tracheophyta</taxon>
        <taxon>Spermatophyta</taxon>
        <taxon>Magnoliopsida</taxon>
        <taxon>eudicotyledons</taxon>
        <taxon>Gunneridae</taxon>
        <taxon>Pentapetalae</taxon>
        <taxon>asterids</taxon>
        <taxon>campanulids</taxon>
        <taxon>Asterales</taxon>
        <taxon>Asteraceae</taxon>
        <taxon>Asteroideae</taxon>
        <taxon>Anthemideae</taxon>
        <taxon>Anthemidinae</taxon>
        <taxon>Tanacetum</taxon>
    </lineage>
</organism>
<evidence type="ECO:0000256" key="1">
    <source>
        <dbReference type="ARBA" id="ARBA00012729"/>
    </source>
</evidence>
<evidence type="ECO:0000256" key="4">
    <source>
        <dbReference type="RuleBase" id="RU000489"/>
    </source>
</evidence>
<dbReference type="EMBL" id="BQNB010016689">
    <property type="protein sequence ID" value="GJT54639.1"/>
    <property type="molecule type" value="Genomic_DNA"/>
</dbReference>
<feature type="compositionally biased region" description="Basic and acidic residues" evidence="5">
    <location>
        <begin position="583"/>
        <end position="597"/>
    </location>
</feature>
<evidence type="ECO:0000256" key="6">
    <source>
        <dbReference type="SAM" id="SignalP"/>
    </source>
</evidence>
<protein>
    <recommendedName>
        <fullName evidence="1">chitinase</fullName>
        <ecNumber evidence="1">3.2.1.14</ecNumber>
    </recommendedName>
</protein>
<dbReference type="EC" id="3.2.1.14" evidence="1"/>
<feature type="domain" description="GH18" evidence="7">
    <location>
        <begin position="26"/>
        <end position="301"/>
    </location>
</feature>
<dbReference type="CDD" id="cd02877">
    <property type="entry name" value="GH18_hevamine_XipI_class_III"/>
    <property type="match status" value="4"/>
</dbReference>
<dbReference type="PANTHER" id="PTHR45708:SF49">
    <property type="entry name" value="ENDOCHITINASE"/>
    <property type="match status" value="1"/>
</dbReference>
<keyword evidence="2 4" id="KW-0378">Hydrolase</keyword>
<keyword evidence="6" id="KW-0732">Signal</keyword>
<dbReference type="PROSITE" id="PS51910">
    <property type="entry name" value="GH18_2"/>
    <property type="match status" value="4"/>
</dbReference>
<evidence type="ECO:0000256" key="5">
    <source>
        <dbReference type="SAM" id="MobiDB-lite"/>
    </source>
</evidence>
<feature type="domain" description="GH18" evidence="7">
    <location>
        <begin position="634"/>
        <end position="908"/>
    </location>
</feature>
<evidence type="ECO:0000313" key="9">
    <source>
        <dbReference type="Proteomes" id="UP001151760"/>
    </source>
</evidence>
<dbReference type="Gene3D" id="3.20.20.80">
    <property type="entry name" value="Glycosidases"/>
    <property type="match status" value="4"/>
</dbReference>
<keyword evidence="3 4" id="KW-0326">Glycosidase</keyword>
<gene>
    <name evidence="8" type="ORF">Tco_0989693</name>
</gene>
<dbReference type="InterPro" id="IPR001223">
    <property type="entry name" value="Glyco_hydro18_cat"/>
</dbReference>
<evidence type="ECO:0000313" key="8">
    <source>
        <dbReference type="EMBL" id="GJT54639.1"/>
    </source>
</evidence>
<feature type="chain" id="PRO_5046852216" description="chitinase" evidence="6">
    <location>
        <begin position="26"/>
        <end position="1257"/>
    </location>
</feature>
<dbReference type="InterPro" id="IPR017853">
    <property type="entry name" value="GH"/>
</dbReference>
<dbReference type="InterPro" id="IPR045321">
    <property type="entry name" value="Cts1-like"/>
</dbReference>
<dbReference type="SUPFAM" id="SSF51445">
    <property type="entry name" value="(Trans)glycosidases"/>
    <property type="match status" value="4"/>
</dbReference>
<accession>A0ABQ5EV15</accession>
<comment type="caution">
    <text evidence="8">The sequence shown here is derived from an EMBL/GenBank/DDBJ whole genome shotgun (WGS) entry which is preliminary data.</text>
</comment>